<dbReference type="EMBL" id="BA000045">
    <property type="protein sequence ID" value="BAC89419.1"/>
    <property type="molecule type" value="Genomic_DNA"/>
</dbReference>
<dbReference type="Gene3D" id="1.10.10.10">
    <property type="entry name" value="Winged helix-like DNA-binding domain superfamily/Winged helix DNA-binding domain"/>
    <property type="match status" value="1"/>
</dbReference>
<dbReference type="AlphaFoldDB" id="Q7NKJ9"/>
<evidence type="ECO:0000313" key="2">
    <source>
        <dbReference type="EMBL" id="BAC89419.1"/>
    </source>
</evidence>
<dbReference type="eggNOG" id="COG1695">
    <property type="taxonomic scope" value="Bacteria"/>
</dbReference>
<dbReference type="PhylomeDB" id="Q7NKJ9"/>
<dbReference type="InterPro" id="IPR005149">
    <property type="entry name" value="Tscrpt_reg_PadR_N"/>
</dbReference>
<gene>
    <name evidence="2" type="ordered locus">glr1478</name>
</gene>
<proteinExistence type="predicted"/>
<dbReference type="STRING" id="251221.gene:10758967"/>
<dbReference type="InterPro" id="IPR052509">
    <property type="entry name" value="Metal_resp_DNA-bind_regulator"/>
</dbReference>
<dbReference type="PANTHER" id="PTHR33169:SF13">
    <property type="entry name" value="PADR-FAMILY TRANSCRIPTIONAL REGULATOR"/>
    <property type="match status" value="1"/>
</dbReference>
<feature type="domain" description="Transcription regulator PadR N-terminal" evidence="1">
    <location>
        <begin position="41"/>
        <end position="115"/>
    </location>
</feature>
<reference evidence="2 3" key="2">
    <citation type="journal article" date="2003" name="DNA Res.">
        <title>Complete genome structure of Gloeobacter violaceus PCC 7421, a cyanobacterium that lacks thylakoids (supplement).</title>
        <authorList>
            <person name="Nakamura Y."/>
            <person name="Kaneko T."/>
            <person name="Sato S."/>
            <person name="Mimuro M."/>
            <person name="Miyashita H."/>
            <person name="Tsuchiya T."/>
            <person name="Sasamoto S."/>
            <person name="Watanabe A."/>
            <person name="Kawashima K."/>
            <person name="Kishida Y."/>
            <person name="Kiyokawa C."/>
            <person name="Kohara M."/>
            <person name="Matsumoto M."/>
            <person name="Matsuno A."/>
            <person name="Nakazaki N."/>
            <person name="Shimpo S."/>
            <person name="Takeuchi C."/>
            <person name="Yamada M."/>
            <person name="Tabata S."/>
        </authorList>
    </citation>
    <scope>NUCLEOTIDE SEQUENCE [LARGE SCALE GENOMIC DNA]</scope>
    <source>
        <strain evidence="3">ATCC 29082 / PCC 7421</strain>
    </source>
</reference>
<dbReference type="HOGENOM" id="CLU_063440_4_0_3"/>
<dbReference type="EnsemblBacteria" id="BAC89419">
    <property type="protein sequence ID" value="BAC89419"/>
    <property type="gene ID" value="BAC89419"/>
</dbReference>
<dbReference type="OrthoDB" id="9814826at2"/>
<dbReference type="Proteomes" id="UP000000557">
    <property type="component" value="Chromosome"/>
</dbReference>
<dbReference type="InParanoid" id="Q7NKJ9"/>
<dbReference type="PATRIC" id="fig|251221.4.peg.1510"/>
<name>Q7NKJ9_GLOVI</name>
<dbReference type="PANTHER" id="PTHR33169">
    <property type="entry name" value="PADR-FAMILY TRANSCRIPTIONAL REGULATOR"/>
    <property type="match status" value="1"/>
</dbReference>
<accession>Q7NKJ9</accession>
<keyword evidence="3" id="KW-1185">Reference proteome</keyword>
<dbReference type="InterPro" id="IPR036388">
    <property type="entry name" value="WH-like_DNA-bd_sf"/>
</dbReference>
<evidence type="ECO:0000313" key="3">
    <source>
        <dbReference type="Proteomes" id="UP000000557"/>
    </source>
</evidence>
<evidence type="ECO:0000259" key="1">
    <source>
        <dbReference type="Pfam" id="PF03551"/>
    </source>
</evidence>
<sequence>MHVAYIHNRHMRRAYKRDKRAMFFPPKDSDSLALTAAMFHILLSLADGDSHGYAISKDIERRTDGHLRLGTGAFYRIVKQMLAAGWVEEAGEQEALQTDGLRRRFYRLTPLGREVGRAEAGRLAALVELARQKHFLPGLEGS</sequence>
<dbReference type="Pfam" id="PF03551">
    <property type="entry name" value="PadR"/>
    <property type="match status" value="1"/>
</dbReference>
<dbReference type="SUPFAM" id="SSF46785">
    <property type="entry name" value="Winged helix' DNA-binding domain"/>
    <property type="match status" value="1"/>
</dbReference>
<protein>
    <submittedName>
        <fullName evidence="2">Glr1478 protein</fullName>
    </submittedName>
</protein>
<organism evidence="2 3">
    <name type="scientific">Gloeobacter violaceus (strain ATCC 29082 / PCC 7421)</name>
    <dbReference type="NCBI Taxonomy" id="251221"/>
    <lineage>
        <taxon>Bacteria</taxon>
        <taxon>Bacillati</taxon>
        <taxon>Cyanobacteriota</taxon>
        <taxon>Cyanophyceae</taxon>
        <taxon>Gloeobacterales</taxon>
        <taxon>Gloeobacteraceae</taxon>
        <taxon>Gloeobacter</taxon>
    </lineage>
</organism>
<dbReference type="KEGG" id="gvi:glr1478"/>
<reference evidence="2 3" key="1">
    <citation type="journal article" date="2003" name="DNA Res.">
        <title>Complete genome structure of Gloeobacter violaceus PCC 7421, a cyanobacterium that lacks thylakoids.</title>
        <authorList>
            <person name="Nakamura Y."/>
            <person name="Kaneko T."/>
            <person name="Sato S."/>
            <person name="Mimuro M."/>
            <person name="Miyashita H."/>
            <person name="Tsuchiya T."/>
            <person name="Sasamoto S."/>
            <person name="Watanabe A."/>
            <person name="Kawashima K."/>
            <person name="Kishida Y."/>
            <person name="Kiyokawa C."/>
            <person name="Kohara M."/>
            <person name="Matsumoto M."/>
            <person name="Matsuno A."/>
            <person name="Nakazaki N."/>
            <person name="Shimpo S."/>
            <person name="Takeuchi C."/>
            <person name="Yamada M."/>
            <person name="Tabata S."/>
        </authorList>
    </citation>
    <scope>NUCLEOTIDE SEQUENCE [LARGE SCALE GENOMIC DNA]</scope>
    <source>
        <strain evidence="3">ATCC 29082 / PCC 7421</strain>
    </source>
</reference>
<dbReference type="InterPro" id="IPR036390">
    <property type="entry name" value="WH_DNA-bd_sf"/>
</dbReference>